<evidence type="ECO:0000256" key="1">
    <source>
        <dbReference type="ARBA" id="ARBA00022490"/>
    </source>
</evidence>
<dbReference type="PANTHER" id="PTHR20882">
    <property type="entry name" value="CYTOPLASMIC TRNA 2-THIOLATION PROTEIN 2"/>
    <property type="match status" value="1"/>
</dbReference>
<dbReference type="Gene3D" id="3.40.50.620">
    <property type="entry name" value="HUPs"/>
    <property type="match status" value="1"/>
</dbReference>
<dbReference type="SUPFAM" id="SSF52402">
    <property type="entry name" value="Adenine nucleotide alpha hydrolases-like"/>
    <property type="match status" value="1"/>
</dbReference>
<evidence type="ECO:0000256" key="3">
    <source>
        <dbReference type="HAMAP-Rule" id="MF_03054"/>
    </source>
</evidence>
<dbReference type="InterPro" id="IPR014729">
    <property type="entry name" value="Rossmann-like_a/b/a_fold"/>
</dbReference>
<dbReference type="GO" id="GO:0016783">
    <property type="term" value="F:sulfurtransferase activity"/>
    <property type="evidence" value="ECO:0007669"/>
    <property type="project" value="TreeGrafter"/>
</dbReference>
<feature type="region of interest" description="Disordered" evidence="4">
    <location>
        <begin position="11"/>
        <end position="41"/>
    </location>
</feature>
<dbReference type="STRING" id="337451.A0A443N764"/>
<dbReference type="GO" id="GO:0032447">
    <property type="term" value="P:protein urmylation"/>
    <property type="evidence" value="ECO:0007669"/>
    <property type="project" value="UniProtKB-UniRule"/>
</dbReference>
<dbReference type="PANTHER" id="PTHR20882:SF14">
    <property type="entry name" value="CYTOPLASMIC TRNA 2-THIOLATION PROTEIN 2"/>
    <property type="match status" value="1"/>
</dbReference>
<dbReference type="InterPro" id="IPR019407">
    <property type="entry name" value="CTU2"/>
</dbReference>
<comment type="caution">
    <text evidence="5">The sequence shown here is derived from an EMBL/GenBank/DDBJ whole genome shotgun (WGS) entry which is preliminary data.</text>
</comment>
<comment type="similarity">
    <text evidence="3">Belongs to the CTU2/NCS2 family.</text>
</comment>
<dbReference type="UniPathway" id="UPA00988"/>
<proteinExistence type="inferred from homology"/>
<accession>A0A443N764</accession>
<comment type="subcellular location">
    <subcellularLocation>
        <location evidence="3">Cytoplasm</location>
    </subcellularLocation>
</comment>
<evidence type="ECO:0000313" key="5">
    <source>
        <dbReference type="EMBL" id="RWR74354.1"/>
    </source>
</evidence>
<protein>
    <recommendedName>
        <fullName evidence="3">Cytoplasmic tRNA 2-thiolation protein 2</fullName>
    </recommendedName>
</protein>
<dbReference type="GO" id="GO:0016779">
    <property type="term" value="F:nucleotidyltransferase activity"/>
    <property type="evidence" value="ECO:0007669"/>
    <property type="project" value="UniProtKB-UniRule"/>
</dbReference>
<reference evidence="5 6" key="1">
    <citation type="journal article" date="2019" name="Nat. Plants">
        <title>Stout camphor tree genome fills gaps in understanding of flowering plant genome evolution.</title>
        <authorList>
            <person name="Chaw S.M."/>
            <person name="Liu Y.C."/>
            <person name="Wu Y.W."/>
            <person name="Wang H.Y."/>
            <person name="Lin C.I."/>
            <person name="Wu C.S."/>
            <person name="Ke H.M."/>
            <person name="Chang L.Y."/>
            <person name="Hsu C.Y."/>
            <person name="Yang H.T."/>
            <person name="Sudianto E."/>
            <person name="Hsu M.H."/>
            <person name="Wu K.P."/>
            <person name="Wang L.N."/>
            <person name="Leebens-Mack J.H."/>
            <person name="Tsai I.J."/>
        </authorList>
    </citation>
    <scope>NUCLEOTIDE SEQUENCE [LARGE SCALE GENOMIC DNA]</scope>
    <source>
        <strain evidence="6">cv. Chaw 1501</strain>
        <tissue evidence="5">Young leaves</tissue>
    </source>
</reference>
<gene>
    <name evidence="5" type="ORF">CKAN_00268100</name>
</gene>
<name>A0A443N764_9MAGN</name>
<dbReference type="OrthoDB" id="25129at2759"/>
<comment type="pathway">
    <text evidence="3">tRNA modification; 5-methoxycarbonylmethyl-2-thiouridine-tRNA biosynthesis.</text>
</comment>
<dbReference type="GO" id="GO:0002143">
    <property type="term" value="P:tRNA wobble position uridine thiolation"/>
    <property type="evidence" value="ECO:0007669"/>
    <property type="project" value="TreeGrafter"/>
</dbReference>
<dbReference type="AlphaFoldDB" id="A0A443N764"/>
<dbReference type="GO" id="GO:0005829">
    <property type="term" value="C:cytosol"/>
    <property type="evidence" value="ECO:0007669"/>
    <property type="project" value="TreeGrafter"/>
</dbReference>
<comment type="function">
    <text evidence="3">Plays a central role in 2-thiolation of mcm(5)S(2)U at tRNA wobble positions of tRNA(Lys), tRNA(Glu) and tRNA(Gln). May act by forming a heterodimer with NCS6/CTU1 that ligates sulfur from thiocarboxylated URM1 onto the uridine of tRNAs at wobble position.</text>
</comment>
<dbReference type="GO" id="GO:0000049">
    <property type="term" value="F:tRNA binding"/>
    <property type="evidence" value="ECO:0007669"/>
    <property type="project" value="InterPro"/>
</dbReference>
<dbReference type="Proteomes" id="UP000283530">
    <property type="component" value="Unassembled WGS sequence"/>
</dbReference>
<sequence length="473" mass="52358">MACSGGGICQSNCYKEEGGEKEEERLHKGKRATPKSDSSAANPVLDDGVFCSKCKDEKSVLSAQPNNPINDAGGLCLSCFRSSLYSKFKLAVTSHSMISPTDKVLVAFSGGPASRVLLQFVHEMQYKAHTNLIASKDRSLPVFGVGVAFVVETAISTVPSYEVDNAIEDIKLIVSSLAPPSKVLHITPIEDIFSPDSTQGRSKLRELLHSITDVTGKEDLLQHLRMLCLQKIALVNGYNKLVLGSCTSRIACHVISATVKGQGFSLPADIQYVDARREIPVGLPLRDCLAWELKMLCSLDSLKTHQLFDRPNSGINGLVSSFVAVLQEENPSRERTIIRTAEKLTPFCFNKLPESNSSHDQFSSRRRHKPQNVESDKFIQVENFCLICNSPLNESDLNILRSKHRSGQTRADTFAASCCPSCCFQILPKEPSSMEHFHSLLPELMIRRVKEDNKKWLREQIEDCLLSDDEDGT</sequence>
<keyword evidence="6" id="KW-1185">Reference proteome</keyword>
<dbReference type="EMBL" id="QPKB01000001">
    <property type="protein sequence ID" value="RWR74354.1"/>
    <property type="molecule type" value="Genomic_DNA"/>
</dbReference>
<dbReference type="HAMAP" id="MF_03054">
    <property type="entry name" value="CTU2"/>
    <property type="match status" value="1"/>
</dbReference>
<keyword evidence="2 3" id="KW-0819">tRNA processing</keyword>
<feature type="compositionally biased region" description="Basic and acidic residues" evidence="4">
    <location>
        <begin position="14"/>
        <end position="26"/>
    </location>
</feature>
<evidence type="ECO:0000256" key="4">
    <source>
        <dbReference type="SAM" id="MobiDB-lite"/>
    </source>
</evidence>
<evidence type="ECO:0000313" key="6">
    <source>
        <dbReference type="Proteomes" id="UP000283530"/>
    </source>
</evidence>
<organism evidence="5 6">
    <name type="scientific">Cinnamomum micranthum f. kanehirae</name>
    <dbReference type="NCBI Taxonomy" id="337451"/>
    <lineage>
        <taxon>Eukaryota</taxon>
        <taxon>Viridiplantae</taxon>
        <taxon>Streptophyta</taxon>
        <taxon>Embryophyta</taxon>
        <taxon>Tracheophyta</taxon>
        <taxon>Spermatophyta</taxon>
        <taxon>Magnoliopsida</taxon>
        <taxon>Magnoliidae</taxon>
        <taxon>Laurales</taxon>
        <taxon>Lauraceae</taxon>
        <taxon>Cinnamomum</taxon>
    </lineage>
</organism>
<evidence type="ECO:0000256" key="2">
    <source>
        <dbReference type="ARBA" id="ARBA00022694"/>
    </source>
</evidence>
<keyword evidence="1 3" id="KW-0963">Cytoplasm</keyword>